<feature type="non-terminal residue" evidence="1">
    <location>
        <position position="1"/>
    </location>
</feature>
<protein>
    <submittedName>
        <fullName evidence="1">Histidine phosphatase superfamily</fullName>
    </submittedName>
</protein>
<comment type="caution">
    <text evidence="1">The sequence shown here is derived from an EMBL/GenBank/DDBJ whole genome shotgun (WGS) entry which is preliminary data.</text>
</comment>
<dbReference type="CDD" id="cd07067">
    <property type="entry name" value="HP_PGM_like"/>
    <property type="match status" value="1"/>
</dbReference>
<dbReference type="Proteomes" id="UP000193467">
    <property type="component" value="Unassembled WGS sequence"/>
</dbReference>
<dbReference type="PANTHER" id="PTHR48100:SF54">
    <property type="entry name" value="PHOSPHATASE SPAC5H10.03-RELATED"/>
    <property type="match status" value="1"/>
</dbReference>
<organism evidence="1 2">
    <name type="scientific">Leucosporidium creatinivorum</name>
    <dbReference type="NCBI Taxonomy" id="106004"/>
    <lineage>
        <taxon>Eukaryota</taxon>
        <taxon>Fungi</taxon>
        <taxon>Dikarya</taxon>
        <taxon>Basidiomycota</taxon>
        <taxon>Pucciniomycotina</taxon>
        <taxon>Microbotryomycetes</taxon>
        <taxon>Leucosporidiales</taxon>
        <taxon>Leucosporidium</taxon>
    </lineage>
</organism>
<dbReference type="OrthoDB" id="496981at2759"/>
<dbReference type="FunCoup" id="A0A1Y2CUD9">
    <property type="interactions" value="308"/>
</dbReference>
<dbReference type="AlphaFoldDB" id="A0A1Y2CUD9"/>
<dbReference type="SUPFAM" id="SSF53254">
    <property type="entry name" value="Phosphoglycerate mutase-like"/>
    <property type="match status" value="1"/>
</dbReference>
<reference evidence="1 2" key="1">
    <citation type="submission" date="2016-07" db="EMBL/GenBank/DDBJ databases">
        <title>Pervasive Adenine N6-methylation of Active Genes in Fungi.</title>
        <authorList>
            <consortium name="DOE Joint Genome Institute"/>
            <person name="Mondo S.J."/>
            <person name="Dannebaum R.O."/>
            <person name="Kuo R.C."/>
            <person name="Labutti K."/>
            <person name="Haridas S."/>
            <person name="Kuo A."/>
            <person name="Salamov A."/>
            <person name="Ahrendt S.R."/>
            <person name="Lipzen A."/>
            <person name="Sullivan W."/>
            <person name="Andreopoulos W.B."/>
            <person name="Clum A."/>
            <person name="Lindquist E."/>
            <person name="Daum C."/>
            <person name="Ramamoorthy G.K."/>
            <person name="Gryganskyi A."/>
            <person name="Culley D."/>
            <person name="Magnuson J.K."/>
            <person name="James T.Y."/>
            <person name="O'Malley M.A."/>
            <person name="Stajich J.E."/>
            <person name="Spatafora J.W."/>
            <person name="Visel A."/>
            <person name="Grigoriev I.V."/>
        </authorList>
    </citation>
    <scope>NUCLEOTIDE SEQUENCE [LARGE SCALE GENOMIC DNA]</scope>
    <source>
        <strain evidence="1 2">62-1032</strain>
    </source>
</reference>
<dbReference type="Gene3D" id="3.40.50.1240">
    <property type="entry name" value="Phosphoglycerate mutase-like"/>
    <property type="match status" value="1"/>
</dbReference>
<accession>A0A1Y2CUD9</accession>
<sequence>DHSIPDPVLTPKGQLQALGVPSTYSVFFSSLDYKTTVILTSPFRRCMQTTLAAFASVLPPVAINPTPLVILPQLQECGKEPCDTGSDLEATKAMFPQDFLDWSNCTEGWNSNEGFYEATEEKQQERAKWVRKWLRECKAEKVVVVCHHGFLRRLTKTPPLGALWPNAELREYEFKDPSGEDEEADIVKVVNPVL</sequence>
<evidence type="ECO:0000313" key="2">
    <source>
        <dbReference type="Proteomes" id="UP000193467"/>
    </source>
</evidence>
<dbReference type="EMBL" id="MCGR01000109">
    <property type="protein sequence ID" value="ORY50680.1"/>
    <property type="molecule type" value="Genomic_DNA"/>
</dbReference>
<dbReference type="GO" id="GO:0016791">
    <property type="term" value="F:phosphatase activity"/>
    <property type="evidence" value="ECO:0007669"/>
    <property type="project" value="TreeGrafter"/>
</dbReference>
<dbReference type="Pfam" id="PF00300">
    <property type="entry name" value="His_Phos_1"/>
    <property type="match status" value="1"/>
</dbReference>
<name>A0A1Y2CUD9_9BASI</name>
<keyword evidence="2" id="KW-1185">Reference proteome</keyword>
<dbReference type="GO" id="GO:0005737">
    <property type="term" value="C:cytoplasm"/>
    <property type="evidence" value="ECO:0007669"/>
    <property type="project" value="TreeGrafter"/>
</dbReference>
<dbReference type="PANTHER" id="PTHR48100">
    <property type="entry name" value="BROAD-SPECIFICITY PHOSPHATASE YOR283W-RELATED"/>
    <property type="match status" value="1"/>
</dbReference>
<dbReference type="InterPro" id="IPR029033">
    <property type="entry name" value="His_PPase_superfam"/>
</dbReference>
<dbReference type="InterPro" id="IPR050275">
    <property type="entry name" value="PGM_Phosphatase"/>
</dbReference>
<dbReference type="InterPro" id="IPR013078">
    <property type="entry name" value="His_Pase_superF_clade-1"/>
</dbReference>
<evidence type="ECO:0000313" key="1">
    <source>
        <dbReference type="EMBL" id="ORY50680.1"/>
    </source>
</evidence>
<proteinExistence type="predicted"/>
<gene>
    <name evidence="1" type="ORF">BCR35DRAFT_272546</name>
</gene>
<dbReference type="InParanoid" id="A0A1Y2CUD9"/>